<evidence type="ECO:0000313" key="3">
    <source>
        <dbReference type="EMBL" id="CAG2146792.1"/>
    </source>
</evidence>
<evidence type="ECO:0000256" key="2">
    <source>
        <dbReference type="SAM" id="SignalP"/>
    </source>
</evidence>
<organism evidence="3 4">
    <name type="scientific">Cupriavidus yeoncheonensis</name>
    <dbReference type="NCBI Taxonomy" id="1462994"/>
    <lineage>
        <taxon>Bacteria</taxon>
        <taxon>Pseudomonadati</taxon>
        <taxon>Pseudomonadota</taxon>
        <taxon>Betaproteobacteria</taxon>
        <taxon>Burkholderiales</taxon>
        <taxon>Burkholderiaceae</taxon>
        <taxon>Cupriavidus</taxon>
    </lineage>
</organism>
<accession>A0A916IU74</accession>
<dbReference type="Proteomes" id="UP000672934">
    <property type="component" value="Unassembled WGS sequence"/>
</dbReference>
<feature type="chain" id="PRO_5037088843" evidence="2">
    <location>
        <begin position="28"/>
        <end position="109"/>
    </location>
</feature>
<comment type="caution">
    <text evidence="3">The sequence shown here is derived from an EMBL/GenBank/DDBJ whole genome shotgun (WGS) entry which is preliminary data.</text>
</comment>
<dbReference type="RefSeq" id="WP_211948402.1">
    <property type="nucleotide sequence ID" value="NZ_CAJPUY010000012.1"/>
</dbReference>
<feature type="region of interest" description="Disordered" evidence="1">
    <location>
        <begin position="87"/>
        <end position="109"/>
    </location>
</feature>
<feature type="signal peptide" evidence="2">
    <location>
        <begin position="1"/>
        <end position="27"/>
    </location>
</feature>
<reference evidence="3" key="1">
    <citation type="submission" date="2021-03" db="EMBL/GenBank/DDBJ databases">
        <authorList>
            <person name="Peeters C."/>
        </authorList>
    </citation>
    <scope>NUCLEOTIDE SEQUENCE</scope>
    <source>
        <strain evidence="3">LMG 31506</strain>
    </source>
</reference>
<name>A0A916IU74_9BURK</name>
<protein>
    <submittedName>
        <fullName evidence="3">Uncharacterized protein</fullName>
    </submittedName>
</protein>
<keyword evidence="4" id="KW-1185">Reference proteome</keyword>
<dbReference type="EMBL" id="CAJPUY010000012">
    <property type="protein sequence ID" value="CAG2146792.1"/>
    <property type="molecule type" value="Genomic_DNA"/>
</dbReference>
<sequence length="109" mass="11518">MSRTIVVRTVASALLLSLAAAVGTAYAAPSTSTHPGDRYGYEYRVRNADPYSDGARFVADAHAGDHYGYQFRTADPYIDGARTVAGLDRSGVSTSPARGFDPYSDGAHA</sequence>
<evidence type="ECO:0000256" key="1">
    <source>
        <dbReference type="SAM" id="MobiDB-lite"/>
    </source>
</evidence>
<proteinExistence type="predicted"/>
<dbReference type="AlphaFoldDB" id="A0A916IU74"/>
<evidence type="ECO:0000313" key="4">
    <source>
        <dbReference type="Proteomes" id="UP000672934"/>
    </source>
</evidence>
<keyword evidence="2" id="KW-0732">Signal</keyword>
<gene>
    <name evidence="3" type="ORF">LMG31506_03463</name>
</gene>